<keyword evidence="1" id="KW-0418">Kinase</keyword>
<keyword evidence="2" id="KW-1185">Reference proteome</keyword>
<protein>
    <submittedName>
        <fullName evidence="1">Serine/threonine protein kinase</fullName>
    </submittedName>
</protein>
<evidence type="ECO:0000313" key="2">
    <source>
        <dbReference type="Proteomes" id="UP000676853"/>
    </source>
</evidence>
<dbReference type="EMBL" id="JAGXOE010000302">
    <property type="protein sequence ID" value="MBS4104607.1"/>
    <property type="molecule type" value="Genomic_DNA"/>
</dbReference>
<organism evidence="1 2">
    <name type="scientific">Tsukamurella paurometabola</name>
    <name type="common">Corynebacterium paurometabolum</name>
    <dbReference type="NCBI Taxonomy" id="2061"/>
    <lineage>
        <taxon>Bacteria</taxon>
        <taxon>Bacillati</taxon>
        <taxon>Actinomycetota</taxon>
        <taxon>Actinomycetes</taxon>
        <taxon>Mycobacteriales</taxon>
        <taxon>Tsukamurellaceae</taxon>
        <taxon>Tsukamurella</taxon>
    </lineage>
</organism>
<keyword evidence="1" id="KW-0723">Serine/threonine-protein kinase</keyword>
<dbReference type="Proteomes" id="UP000676853">
    <property type="component" value="Unassembled WGS sequence"/>
</dbReference>
<evidence type="ECO:0000313" key="1">
    <source>
        <dbReference type="EMBL" id="MBS4104607.1"/>
    </source>
</evidence>
<accession>A0ABS5NL92</accession>
<sequence length="191" mass="20119">VPILAVVAAVLIGATAVLGYVALSDRRTAPAAQTAGMTATATVTATATAPTTTDVPPAATTSAAPNPLAALQARTAADKPYVLATMNNRWVVQLASKYAGVTDDGRQWFEADILGEINYFESRYGPVKLLYSGEWPVFDGKSSWVPVLAAYAFTESAPAVAWCRQQNLNKDRCAAKLVSDTMGPAYTTAYP</sequence>
<comment type="caution">
    <text evidence="1">The sequence shown here is derived from an EMBL/GenBank/DDBJ whole genome shotgun (WGS) entry which is preliminary data.</text>
</comment>
<proteinExistence type="predicted"/>
<feature type="non-terminal residue" evidence="1">
    <location>
        <position position="1"/>
    </location>
</feature>
<name>A0ABS5NL92_TSUPA</name>
<reference evidence="1 2" key="1">
    <citation type="submission" date="2021-04" db="EMBL/GenBank/DDBJ databases">
        <title>Whole genome sequence analysis of a thiophenic sulfur metabolizing bacteria.</title>
        <authorList>
            <person name="Akhtar N."/>
            <person name="Akram J."/>
            <person name="Aslam A."/>
        </authorList>
    </citation>
    <scope>NUCLEOTIDE SEQUENCE [LARGE SCALE GENOMIC DNA]</scope>
    <source>
        <strain evidence="1 2">3OW</strain>
    </source>
</reference>
<keyword evidence="1" id="KW-0808">Transferase</keyword>
<dbReference type="GO" id="GO:0004674">
    <property type="term" value="F:protein serine/threonine kinase activity"/>
    <property type="evidence" value="ECO:0007669"/>
    <property type="project" value="UniProtKB-KW"/>
</dbReference>
<gene>
    <name evidence="1" type="ORF">KFZ73_25680</name>
</gene>